<dbReference type="Proteomes" id="UP000828048">
    <property type="component" value="Chromosome 2"/>
</dbReference>
<gene>
    <name evidence="1" type="ORF">Vadar_004115</name>
</gene>
<organism evidence="1 2">
    <name type="scientific">Vaccinium darrowii</name>
    <dbReference type="NCBI Taxonomy" id="229202"/>
    <lineage>
        <taxon>Eukaryota</taxon>
        <taxon>Viridiplantae</taxon>
        <taxon>Streptophyta</taxon>
        <taxon>Embryophyta</taxon>
        <taxon>Tracheophyta</taxon>
        <taxon>Spermatophyta</taxon>
        <taxon>Magnoliopsida</taxon>
        <taxon>eudicotyledons</taxon>
        <taxon>Gunneridae</taxon>
        <taxon>Pentapetalae</taxon>
        <taxon>asterids</taxon>
        <taxon>Ericales</taxon>
        <taxon>Ericaceae</taxon>
        <taxon>Vaccinioideae</taxon>
        <taxon>Vaccinieae</taxon>
        <taxon>Vaccinium</taxon>
    </lineage>
</organism>
<evidence type="ECO:0000313" key="1">
    <source>
        <dbReference type="EMBL" id="KAH7833208.1"/>
    </source>
</evidence>
<comment type="caution">
    <text evidence="1">The sequence shown here is derived from an EMBL/GenBank/DDBJ whole genome shotgun (WGS) entry which is preliminary data.</text>
</comment>
<reference evidence="1 2" key="1">
    <citation type="journal article" date="2021" name="Hortic Res">
        <title>High-quality reference genome and annotation aids understanding of berry development for evergreen blueberry (Vaccinium darrowii).</title>
        <authorList>
            <person name="Yu J."/>
            <person name="Hulse-Kemp A.M."/>
            <person name="Babiker E."/>
            <person name="Staton M."/>
        </authorList>
    </citation>
    <scope>NUCLEOTIDE SEQUENCE [LARGE SCALE GENOMIC DNA]</scope>
    <source>
        <strain evidence="2">cv. NJ 8807/NJ 8810</strain>
        <tissue evidence="1">Young leaf</tissue>
    </source>
</reference>
<accession>A0ACB7WXU0</accession>
<evidence type="ECO:0000313" key="2">
    <source>
        <dbReference type="Proteomes" id="UP000828048"/>
    </source>
</evidence>
<name>A0ACB7WXU0_9ERIC</name>
<keyword evidence="2" id="KW-1185">Reference proteome</keyword>
<sequence>MLETMDVRANNDKIALATYQLEVKQALVQEFLSLKQGTMTVTQYMARFEELLRYALEYIPTDEKKARQFEWGLDLTLRGKSGRIETGDFC</sequence>
<protein>
    <submittedName>
        <fullName evidence="1">Uncharacterized protein</fullName>
    </submittedName>
</protein>
<dbReference type="EMBL" id="CM037152">
    <property type="protein sequence ID" value="KAH7833208.1"/>
    <property type="molecule type" value="Genomic_DNA"/>
</dbReference>
<proteinExistence type="predicted"/>